<keyword evidence="5 7" id="KW-0689">Ribosomal protein</keyword>
<dbReference type="AlphaFoldDB" id="A0A328PAU9"/>
<dbReference type="InterPro" id="IPR013000">
    <property type="entry name" value="Ribosomal_uL4_euk/arc_CS"/>
</dbReference>
<dbReference type="HAMAP" id="MF_01328_A">
    <property type="entry name" value="Ribosomal_uL4_A"/>
    <property type="match status" value="1"/>
</dbReference>
<evidence type="ECO:0000256" key="7">
    <source>
        <dbReference type="HAMAP-Rule" id="MF_01328"/>
    </source>
</evidence>
<dbReference type="InterPro" id="IPR045240">
    <property type="entry name" value="Ribosomal_uL4_euk/arch"/>
</dbReference>
<evidence type="ECO:0000313" key="8">
    <source>
        <dbReference type="EMBL" id="RAO79857.1"/>
    </source>
</evidence>
<keyword evidence="6 7" id="KW-0687">Ribonucleoprotein</keyword>
<dbReference type="PROSITE" id="PS00939">
    <property type="entry name" value="RIBOSOMAL_L1E"/>
    <property type="match status" value="1"/>
</dbReference>
<evidence type="ECO:0000256" key="1">
    <source>
        <dbReference type="ARBA" id="ARBA00010528"/>
    </source>
</evidence>
<organism evidence="8 9">
    <name type="scientific">Methanothermobacter tenebrarum</name>
    <dbReference type="NCBI Taxonomy" id="680118"/>
    <lineage>
        <taxon>Archaea</taxon>
        <taxon>Methanobacteriati</taxon>
        <taxon>Methanobacteriota</taxon>
        <taxon>Methanomada group</taxon>
        <taxon>Methanobacteria</taxon>
        <taxon>Methanobacteriales</taxon>
        <taxon>Methanobacteriaceae</taxon>
        <taxon>Methanothermobacter</taxon>
    </lineage>
</organism>
<dbReference type="Proteomes" id="UP000249782">
    <property type="component" value="Unassembled WGS sequence"/>
</dbReference>
<dbReference type="GO" id="GO:0019843">
    <property type="term" value="F:rRNA binding"/>
    <property type="evidence" value="ECO:0007669"/>
    <property type="project" value="UniProtKB-UniRule"/>
</dbReference>
<dbReference type="Gene3D" id="3.40.1370.10">
    <property type="match status" value="1"/>
</dbReference>
<dbReference type="RefSeq" id="WP_112093167.1">
    <property type="nucleotide sequence ID" value="NZ_QLOE01000001.1"/>
</dbReference>
<evidence type="ECO:0000256" key="3">
    <source>
        <dbReference type="ARBA" id="ARBA00022730"/>
    </source>
</evidence>
<keyword evidence="3 7" id="KW-0699">rRNA-binding</keyword>
<dbReference type="GO" id="GO:0003735">
    <property type="term" value="F:structural constituent of ribosome"/>
    <property type="evidence" value="ECO:0007669"/>
    <property type="project" value="InterPro"/>
</dbReference>
<comment type="caution">
    <text evidence="8">The sequence shown here is derived from an EMBL/GenBank/DDBJ whole genome shotgun (WGS) entry which is preliminary data.</text>
</comment>
<evidence type="ECO:0000256" key="2">
    <source>
        <dbReference type="ARBA" id="ARBA00011838"/>
    </source>
</evidence>
<name>A0A328PAU9_9EURY</name>
<dbReference type="FunFam" id="3.40.1370.10:FF:000011">
    <property type="entry name" value="50S ribosomal protein L4"/>
    <property type="match status" value="1"/>
</dbReference>
<dbReference type="GO" id="GO:0005840">
    <property type="term" value="C:ribosome"/>
    <property type="evidence" value="ECO:0007669"/>
    <property type="project" value="UniProtKB-KW"/>
</dbReference>
<evidence type="ECO:0000256" key="6">
    <source>
        <dbReference type="ARBA" id="ARBA00023274"/>
    </source>
</evidence>
<dbReference type="Pfam" id="PF00573">
    <property type="entry name" value="Ribosomal_L4"/>
    <property type="match status" value="1"/>
</dbReference>
<reference evidence="8 9" key="1">
    <citation type="submission" date="2018-06" db="EMBL/GenBank/DDBJ databases">
        <title>Draft genome sequence of hyperthermophilic methanogen Methanothermobacter tenebrarum sp. MCM-B 1447.</title>
        <authorList>
            <person name="Pore S.D."/>
            <person name="Dagar S."/>
            <person name="Dhakephalkar P.K."/>
        </authorList>
    </citation>
    <scope>NUCLEOTIDE SEQUENCE [LARGE SCALE GENOMIC DNA]</scope>
    <source>
        <strain evidence="8 9">MCM B 1447</strain>
    </source>
</reference>
<dbReference type="PANTHER" id="PTHR19431">
    <property type="entry name" value="60S RIBOSOMAL PROTEIN L4"/>
    <property type="match status" value="1"/>
</dbReference>
<comment type="similarity">
    <text evidence="1 7">Belongs to the universal ribosomal protein uL4 family.</text>
</comment>
<evidence type="ECO:0000256" key="5">
    <source>
        <dbReference type="ARBA" id="ARBA00022980"/>
    </source>
</evidence>
<comment type="subunit">
    <text evidence="2 7">Part of the 50S ribosomal subunit.</text>
</comment>
<dbReference type="InterPro" id="IPR023574">
    <property type="entry name" value="Ribosomal_uL4_dom_sf"/>
</dbReference>
<comment type="function">
    <text evidence="7">Forms part of the polypeptide exit tunnel.</text>
</comment>
<dbReference type="GO" id="GO:0006412">
    <property type="term" value="P:translation"/>
    <property type="evidence" value="ECO:0007669"/>
    <property type="project" value="UniProtKB-UniRule"/>
</dbReference>
<dbReference type="OrthoDB" id="10737at2157"/>
<gene>
    <name evidence="7" type="primary">rpl4</name>
    <name evidence="8" type="ORF">DPC56_00840</name>
</gene>
<sequence>MKIKVYSLDGEPVDEIKLPKIFSEEYRPDLIKRAVISAQTARIQPWGSDPMAGKRTSAESYGAGRGIAMVPRIKGGQRAAFVPQAVGGRKAHPPKPYKNYHERINTKERRLAIRSAIAATANRELVKKRGHIIDKIPEIPLVVDDELSKIKKTKETRKIFKKLGIIDDIIRAKEGRKIRAGKGKMRGRKYRTPKGPLIVVHDDKGIRLGARNHPGIDIVRVENLNAELLAPGTHPGRLTVYTKSAIEKLDKLFKIGV</sequence>
<comment type="function">
    <text evidence="7">One of the primary rRNA binding proteins, this protein initially binds near the 5'-end of the 23S rRNA. It is important during the early stages of 50S assembly. It makes multiple contacts with different domains of the 23S rRNA in the assembled 50S subunit and ribosome.</text>
</comment>
<dbReference type="EMBL" id="QLOE01000001">
    <property type="protein sequence ID" value="RAO79857.1"/>
    <property type="molecule type" value="Genomic_DNA"/>
</dbReference>
<dbReference type="SUPFAM" id="SSF52166">
    <property type="entry name" value="Ribosomal protein L4"/>
    <property type="match status" value="1"/>
</dbReference>
<evidence type="ECO:0000256" key="4">
    <source>
        <dbReference type="ARBA" id="ARBA00022884"/>
    </source>
</evidence>
<protein>
    <recommendedName>
        <fullName evidence="7">Large ribosomal subunit protein uL4</fullName>
    </recommendedName>
</protein>
<proteinExistence type="inferred from homology"/>
<keyword evidence="9" id="KW-1185">Reference proteome</keyword>
<evidence type="ECO:0000313" key="9">
    <source>
        <dbReference type="Proteomes" id="UP000249782"/>
    </source>
</evidence>
<dbReference type="GO" id="GO:1990904">
    <property type="term" value="C:ribonucleoprotein complex"/>
    <property type="evidence" value="ECO:0007669"/>
    <property type="project" value="UniProtKB-KW"/>
</dbReference>
<keyword evidence="4 7" id="KW-0694">RNA-binding</keyword>
<dbReference type="NCBIfam" id="TIGR03672">
    <property type="entry name" value="rpl4p_arch"/>
    <property type="match status" value="1"/>
</dbReference>
<dbReference type="InterPro" id="IPR019970">
    <property type="entry name" value="Ribosomall_uL4-arc"/>
</dbReference>
<accession>A0A328PAU9</accession>
<dbReference type="InterPro" id="IPR002136">
    <property type="entry name" value="Ribosomal_uL4"/>
</dbReference>